<proteinExistence type="predicted"/>
<reference evidence="2" key="1">
    <citation type="submission" date="2024-07" db="EMBL/GenBank/DDBJ databases">
        <authorList>
            <person name="Yu S.T."/>
        </authorList>
    </citation>
    <scope>NUCLEOTIDE SEQUENCE</scope>
    <source>
        <strain evidence="2">R28</strain>
    </source>
</reference>
<feature type="transmembrane region" description="Helical" evidence="1">
    <location>
        <begin position="64"/>
        <end position="81"/>
    </location>
</feature>
<evidence type="ECO:0000256" key="1">
    <source>
        <dbReference type="SAM" id="Phobius"/>
    </source>
</evidence>
<feature type="transmembrane region" description="Helical" evidence="1">
    <location>
        <begin position="228"/>
        <end position="248"/>
    </location>
</feature>
<sequence length="273" mass="29342">MADIIETGRESDTFAGDKPKAVKRPYASAFDRASYVFDVRRLTAICCVVAFAIGLWSMDSTTTRVLAVLLVLEIALMILPWRVPRTMRSGLSFWSETLVGLVAPLGALVLTAVTRPDWLSKGADWWWFVLAVATTAGLITLSNMRMKSLLSGELAFVFGPTPRAHGAARAFASAVCPAGEEAVFRAPVLLIGATTPLGLLGAIAFVARHHIQPGTNRRGTTRSTAVEISAPAALLLLTMASGSIYPALLAHVLNNIPTIVLELQRDDDDRGWS</sequence>
<keyword evidence="1" id="KW-0472">Membrane</keyword>
<feature type="transmembrane region" description="Helical" evidence="1">
    <location>
        <begin position="93"/>
        <end position="113"/>
    </location>
</feature>
<gene>
    <name evidence="2" type="ORF">AB5J49_38050</name>
</gene>
<dbReference type="AlphaFoldDB" id="A0AB39Q600"/>
<protein>
    <recommendedName>
        <fullName evidence="3">CAAX prenyl protease-like protein</fullName>
    </recommendedName>
</protein>
<feature type="transmembrane region" description="Helical" evidence="1">
    <location>
        <begin position="125"/>
        <end position="144"/>
    </location>
</feature>
<feature type="transmembrane region" description="Helical" evidence="1">
    <location>
        <begin position="42"/>
        <end position="58"/>
    </location>
</feature>
<keyword evidence="1" id="KW-1133">Transmembrane helix</keyword>
<name>A0AB39Q600_9ACTN</name>
<feature type="transmembrane region" description="Helical" evidence="1">
    <location>
        <begin position="188"/>
        <end position="208"/>
    </location>
</feature>
<dbReference type="RefSeq" id="WP_369173403.1">
    <property type="nucleotide sequence ID" value="NZ_CP163439.1"/>
</dbReference>
<keyword evidence="1" id="KW-0812">Transmembrane</keyword>
<accession>A0AB39Q600</accession>
<evidence type="ECO:0008006" key="3">
    <source>
        <dbReference type="Google" id="ProtNLM"/>
    </source>
</evidence>
<evidence type="ECO:0000313" key="2">
    <source>
        <dbReference type="EMBL" id="XDQ38700.1"/>
    </source>
</evidence>
<dbReference type="EMBL" id="CP163439">
    <property type="protein sequence ID" value="XDQ38700.1"/>
    <property type="molecule type" value="Genomic_DNA"/>
</dbReference>
<organism evidence="2">
    <name type="scientific">Streptomyces sp. R28</name>
    <dbReference type="NCBI Taxonomy" id="3238628"/>
    <lineage>
        <taxon>Bacteria</taxon>
        <taxon>Bacillati</taxon>
        <taxon>Actinomycetota</taxon>
        <taxon>Actinomycetes</taxon>
        <taxon>Kitasatosporales</taxon>
        <taxon>Streptomycetaceae</taxon>
        <taxon>Streptomyces</taxon>
    </lineage>
</organism>